<reference evidence="3" key="1">
    <citation type="submission" date="2015-06" db="EMBL/GenBank/DDBJ databases">
        <title>Expansion of signal transduction pathways in fungi by whole-genome duplication.</title>
        <authorList>
            <consortium name="DOE Joint Genome Institute"/>
            <person name="Corrochano L.M."/>
            <person name="Kuo A."/>
            <person name="Marcet-Houben M."/>
            <person name="Polaino S."/>
            <person name="Salamov A."/>
            <person name="Villalobos J.M."/>
            <person name="Alvarez M.I."/>
            <person name="Avalos J."/>
            <person name="Benito E.P."/>
            <person name="Benoit I."/>
            <person name="Burger G."/>
            <person name="Camino L.P."/>
            <person name="Canovas D."/>
            <person name="Cerda-Olmedo E."/>
            <person name="Cheng J.-F."/>
            <person name="Dominguez A."/>
            <person name="Elias M."/>
            <person name="Eslava A.P."/>
            <person name="Glaser F."/>
            <person name="Grimwood J."/>
            <person name="Gutierrez G."/>
            <person name="Heitman J."/>
            <person name="Henrissat B."/>
            <person name="Iturriaga E.A."/>
            <person name="Lang B.F."/>
            <person name="Lavin J.L."/>
            <person name="Lee S."/>
            <person name="Li W."/>
            <person name="Lindquist E."/>
            <person name="Lopez-Garcia S."/>
            <person name="Luque E.M."/>
            <person name="Marcos A.T."/>
            <person name="Martin J."/>
            <person name="McCluskey K."/>
            <person name="Medina H.R."/>
            <person name="Miralles-Duran A."/>
            <person name="Miyazaki A."/>
            <person name="Munoz-Torres E."/>
            <person name="Oguiza J.A."/>
            <person name="Ohm R."/>
            <person name="Olmedo M."/>
            <person name="Orejas M."/>
            <person name="Ortiz-Castellanos L."/>
            <person name="Pisabarro A.G."/>
            <person name="Rodriguez-Romero J."/>
            <person name="Ruiz-Herrera J."/>
            <person name="Ruiz-Vazquez R."/>
            <person name="Sanz C."/>
            <person name="Schackwitz W."/>
            <person name="Schmutz J."/>
            <person name="Shahriari M."/>
            <person name="Shelest E."/>
            <person name="Silva-Franco F."/>
            <person name="Soanes D."/>
            <person name="Syed K."/>
            <person name="Tagua V.G."/>
            <person name="Talbot N.J."/>
            <person name="Thon M."/>
            <person name="De vries R.P."/>
            <person name="Wiebenga A."/>
            <person name="Yadav J.S."/>
            <person name="Braun E.L."/>
            <person name="Baker S."/>
            <person name="Garre V."/>
            <person name="Horwitz B."/>
            <person name="Torres-Martinez S."/>
            <person name="Idnurm A."/>
            <person name="Herrera-Estrella A."/>
            <person name="Gabaldon T."/>
            <person name="Grigoriev I.V."/>
        </authorList>
    </citation>
    <scope>NUCLEOTIDE SEQUENCE [LARGE SCALE GENOMIC DNA]</scope>
    <source>
        <strain evidence="3">NRRL 1555(-)</strain>
    </source>
</reference>
<dbReference type="GeneID" id="29002728"/>
<dbReference type="RefSeq" id="XP_018292494.1">
    <property type="nucleotide sequence ID" value="XM_018441822.1"/>
</dbReference>
<protein>
    <submittedName>
        <fullName evidence="2">Uncharacterized protein</fullName>
    </submittedName>
</protein>
<keyword evidence="1" id="KW-1133">Transmembrane helix</keyword>
<keyword evidence="3" id="KW-1185">Reference proteome</keyword>
<dbReference type="Proteomes" id="UP000077315">
    <property type="component" value="Unassembled WGS sequence"/>
</dbReference>
<feature type="transmembrane region" description="Helical" evidence="1">
    <location>
        <begin position="319"/>
        <end position="340"/>
    </location>
</feature>
<feature type="transmembrane region" description="Helical" evidence="1">
    <location>
        <begin position="372"/>
        <end position="404"/>
    </location>
</feature>
<accession>A0A167MXY2</accession>
<gene>
    <name evidence="2" type="ORF">PHYBLDRAFT_67620</name>
</gene>
<dbReference type="AlphaFoldDB" id="A0A167MXY2"/>
<dbReference type="EMBL" id="KV440979">
    <property type="protein sequence ID" value="OAD74454.1"/>
    <property type="molecule type" value="Genomic_DNA"/>
</dbReference>
<keyword evidence="1" id="KW-0812">Transmembrane</keyword>
<keyword evidence="1" id="KW-0472">Membrane</keyword>
<proteinExistence type="predicted"/>
<organism evidence="2 3">
    <name type="scientific">Phycomyces blakesleeanus (strain ATCC 8743b / DSM 1359 / FGSC 10004 / NBRC 33097 / NRRL 1555)</name>
    <dbReference type="NCBI Taxonomy" id="763407"/>
    <lineage>
        <taxon>Eukaryota</taxon>
        <taxon>Fungi</taxon>
        <taxon>Fungi incertae sedis</taxon>
        <taxon>Mucoromycota</taxon>
        <taxon>Mucoromycotina</taxon>
        <taxon>Mucoromycetes</taxon>
        <taxon>Mucorales</taxon>
        <taxon>Phycomycetaceae</taxon>
        <taxon>Phycomyces</taxon>
    </lineage>
</organism>
<sequence>MRLSRSVFIWKSKIHKWGSIDRDRFEELLIYDVTYETSPAIQDSILAIETQPCDIHNYGAKVYDSLTTDLTSSTLTIAETQLSPQMNTDAPAITVYVTNTEVGFVTEYISHFPVFTVTKSVVILETVTLKEPYIKTRYITDPPVTITKTVADQRTSTVTVPFIFTKFVSSYPVITITKYGTSPQLVTYTFYDGTYSPPIRTRPKVKGTTSFLSSPTTLLMRSSASITIVNTEISILALPNNRDTIQGKNINIDIRKEAYSKQTDIPNSSKHFIIKFKNFELVISIAAIIPQKVCVSQGQKTYCWATSDRIIDDSIKKSYITVAGLIVFGHIFLNLLSYTIRTLFRFGAKLVKACIDRYTPINQNSSPASGDLVVVILTACFTAVSLAPWYFGILHIGMMIALLLKAVKIKTTLVNRSRRMNLILDYMVLNYCLSLSDIRKGKEQRSQLDQLHIALVLELKPLHPCPILLMFLDFLSYFKNGNIKYIYIHLISILALEYDSFYSYSSHFKICISS</sequence>
<name>A0A167MXY2_PHYB8</name>
<evidence type="ECO:0000256" key="1">
    <source>
        <dbReference type="SAM" id="Phobius"/>
    </source>
</evidence>
<dbReference type="InParanoid" id="A0A167MXY2"/>
<dbReference type="VEuPathDB" id="FungiDB:PHYBLDRAFT_67620"/>
<evidence type="ECO:0000313" key="3">
    <source>
        <dbReference type="Proteomes" id="UP000077315"/>
    </source>
</evidence>
<evidence type="ECO:0000313" key="2">
    <source>
        <dbReference type="EMBL" id="OAD74454.1"/>
    </source>
</evidence>